<proteinExistence type="predicted"/>
<reference evidence="1 2" key="3">
    <citation type="journal article" date="2013" name="Rice">
        <title>Improvement of the Oryza sativa Nipponbare reference genome using next generation sequence and optical map data.</title>
        <authorList>
            <person name="Kawahara Y."/>
            <person name="de la Bastide M."/>
            <person name="Hamilton J.P."/>
            <person name="Kanamori H."/>
            <person name="McCombie W.R."/>
            <person name="Ouyang S."/>
            <person name="Schwartz D.C."/>
            <person name="Tanaka T."/>
            <person name="Wu J."/>
            <person name="Zhou S."/>
            <person name="Childs K.L."/>
            <person name="Davidson R.M."/>
            <person name="Lin H."/>
            <person name="Quesada-Ocampo L."/>
            <person name="Vaillancourt B."/>
            <person name="Sakai H."/>
            <person name="Lee S.S."/>
            <person name="Kim J."/>
            <person name="Numa H."/>
            <person name="Itoh T."/>
            <person name="Buell C.R."/>
            <person name="Matsumoto T."/>
        </authorList>
    </citation>
    <scope>NUCLEOTIDE SEQUENCE [LARGE SCALE GENOMIC DNA]</scope>
    <source>
        <strain evidence="2">cv. Nipponbare</strain>
    </source>
</reference>
<dbReference type="EMBL" id="AP014961">
    <property type="protein sequence ID" value="BAS93242.1"/>
    <property type="molecule type" value="Genomic_DNA"/>
</dbReference>
<dbReference type="InParanoid" id="A0A0P0WKG2"/>
<organism evidence="1 2">
    <name type="scientific">Oryza sativa subsp. japonica</name>
    <name type="common">Rice</name>
    <dbReference type="NCBI Taxonomy" id="39947"/>
    <lineage>
        <taxon>Eukaryota</taxon>
        <taxon>Viridiplantae</taxon>
        <taxon>Streptophyta</taxon>
        <taxon>Embryophyta</taxon>
        <taxon>Tracheophyta</taxon>
        <taxon>Spermatophyta</taxon>
        <taxon>Magnoliopsida</taxon>
        <taxon>Liliopsida</taxon>
        <taxon>Poales</taxon>
        <taxon>Poaceae</taxon>
        <taxon>BOP clade</taxon>
        <taxon>Oryzoideae</taxon>
        <taxon>Oryzeae</taxon>
        <taxon>Oryzinae</taxon>
        <taxon>Oryza</taxon>
        <taxon>Oryza sativa</taxon>
    </lineage>
</organism>
<protein>
    <submittedName>
        <fullName evidence="1">Os05g0302916 protein</fullName>
    </submittedName>
</protein>
<dbReference type="FunCoup" id="A0A0P0WKG2">
    <property type="interactions" value="1"/>
</dbReference>
<reference evidence="2" key="1">
    <citation type="journal article" date="2005" name="Nature">
        <title>The map-based sequence of the rice genome.</title>
        <authorList>
            <consortium name="International rice genome sequencing project (IRGSP)"/>
            <person name="Matsumoto T."/>
            <person name="Wu J."/>
            <person name="Kanamori H."/>
            <person name="Katayose Y."/>
            <person name="Fujisawa M."/>
            <person name="Namiki N."/>
            <person name="Mizuno H."/>
            <person name="Yamamoto K."/>
            <person name="Antonio B.A."/>
            <person name="Baba T."/>
            <person name="Sakata K."/>
            <person name="Nagamura Y."/>
            <person name="Aoki H."/>
            <person name="Arikawa K."/>
            <person name="Arita K."/>
            <person name="Bito T."/>
            <person name="Chiden Y."/>
            <person name="Fujitsuka N."/>
            <person name="Fukunaka R."/>
            <person name="Hamada M."/>
            <person name="Harada C."/>
            <person name="Hayashi A."/>
            <person name="Hijishita S."/>
            <person name="Honda M."/>
            <person name="Hosokawa S."/>
            <person name="Ichikawa Y."/>
            <person name="Idonuma A."/>
            <person name="Iijima M."/>
            <person name="Ikeda M."/>
            <person name="Ikeno M."/>
            <person name="Ito K."/>
            <person name="Ito S."/>
            <person name="Ito T."/>
            <person name="Ito Y."/>
            <person name="Ito Y."/>
            <person name="Iwabuchi A."/>
            <person name="Kamiya K."/>
            <person name="Karasawa W."/>
            <person name="Kurita K."/>
            <person name="Katagiri S."/>
            <person name="Kikuta A."/>
            <person name="Kobayashi H."/>
            <person name="Kobayashi N."/>
            <person name="Machita K."/>
            <person name="Maehara T."/>
            <person name="Masukawa M."/>
            <person name="Mizubayashi T."/>
            <person name="Mukai Y."/>
            <person name="Nagasaki H."/>
            <person name="Nagata Y."/>
            <person name="Naito S."/>
            <person name="Nakashima M."/>
            <person name="Nakama Y."/>
            <person name="Nakamichi Y."/>
            <person name="Nakamura M."/>
            <person name="Meguro A."/>
            <person name="Negishi M."/>
            <person name="Ohta I."/>
            <person name="Ohta T."/>
            <person name="Okamoto M."/>
            <person name="Ono N."/>
            <person name="Saji S."/>
            <person name="Sakaguchi M."/>
            <person name="Sakai K."/>
            <person name="Shibata M."/>
            <person name="Shimokawa T."/>
            <person name="Song J."/>
            <person name="Takazaki Y."/>
            <person name="Terasawa K."/>
            <person name="Tsugane M."/>
            <person name="Tsuji K."/>
            <person name="Ueda S."/>
            <person name="Waki K."/>
            <person name="Yamagata H."/>
            <person name="Yamamoto M."/>
            <person name="Yamamoto S."/>
            <person name="Yamane H."/>
            <person name="Yoshiki S."/>
            <person name="Yoshihara R."/>
            <person name="Yukawa K."/>
            <person name="Zhong H."/>
            <person name="Yano M."/>
            <person name="Yuan Q."/>
            <person name="Ouyang S."/>
            <person name="Liu J."/>
            <person name="Jones K.M."/>
            <person name="Gansberger K."/>
            <person name="Moffat K."/>
            <person name="Hill J."/>
            <person name="Bera J."/>
            <person name="Fadrosh D."/>
            <person name="Jin S."/>
            <person name="Johri S."/>
            <person name="Kim M."/>
            <person name="Overton L."/>
            <person name="Reardon M."/>
            <person name="Tsitrin T."/>
            <person name="Vuong H."/>
            <person name="Weaver B."/>
            <person name="Ciecko A."/>
            <person name="Tallon L."/>
            <person name="Jackson J."/>
            <person name="Pai G."/>
            <person name="Aken S.V."/>
            <person name="Utterback T."/>
            <person name="Reidmuller S."/>
            <person name="Feldblyum T."/>
            <person name="Hsiao J."/>
            <person name="Zismann V."/>
            <person name="Iobst S."/>
            <person name="de Vazeille A.R."/>
            <person name="Buell C.R."/>
            <person name="Ying K."/>
            <person name="Li Y."/>
            <person name="Lu T."/>
            <person name="Huang Y."/>
            <person name="Zhao Q."/>
            <person name="Feng Q."/>
            <person name="Zhang L."/>
            <person name="Zhu J."/>
            <person name="Weng Q."/>
            <person name="Mu J."/>
            <person name="Lu Y."/>
            <person name="Fan D."/>
            <person name="Liu Y."/>
            <person name="Guan J."/>
            <person name="Zhang Y."/>
            <person name="Yu S."/>
            <person name="Liu X."/>
            <person name="Zhang Y."/>
            <person name="Hong G."/>
            <person name="Han B."/>
            <person name="Choisne N."/>
            <person name="Demange N."/>
            <person name="Orjeda G."/>
            <person name="Samain S."/>
            <person name="Cattolico L."/>
            <person name="Pelletier E."/>
            <person name="Couloux A."/>
            <person name="Segurens B."/>
            <person name="Wincker P."/>
            <person name="D'Hont A."/>
            <person name="Scarpelli C."/>
            <person name="Weissenbach J."/>
            <person name="Salanoubat M."/>
            <person name="Quetier F."/>
            <person name="Yu Y."/>
            <person name="Kim H.R."/>
            <person name="Rambo T."/>
            <person name="Currie J."/>
            <person name="Collura K."/>
            <person name="Luo M."/>
            <person name="Yang T."/>
            <person name="Ammiraju J.S.S."/>
            <person name="Engler F."/>
            <person name="Soderlund C."/>
            <person name="Wing R.A."/>
            <person name="Palmer L.E."/>
            <person name="de la Bastide M."/>
            <person name="Spiegel L."/>
            <person name="Nascimento L."/>
            <person name="Zutavern T."/>
            <person name="O'Shaughnessy A."/>
            <person name="Dike S."/>
            <person name="Dedhia N."/>
            <person name="Preston R."/>
            <person name="Balija V."/>
            <person name="McCombie W.R."/>
            <person name="Chow T."/>
            <person name="Chen H."/>
            <person name="Chung M."/>
            <person name="Chen C."/>
            <person name="Shaw J."/>
            <person name="Wu H."/>
            <person name="Hsiao K."/>
            <person name="Chao Y."/>
            <person name="Chu M."/>
            <person name="Cheng C."/>
            <person name="Hour A."/>
            <person name="Lee P."/>
            <person name="Lin S."/>
            <person name="Lin Y."/>
            <person name="Liou J."/>
            <person name="Liu S."/>
            <person name="Hsing Y."/>
            <person name="Raghuvanshi S."/>
            <person name="Mohanty A."/>
            <person name="Bharti A.K."/>
            <person name="Gaur A."/>
            <person name="Gupta V."/>
            <person name="Kumar D."/>
            <person name="Ravi V."/>
            <person name="Vij S."/>
            <person name="Kapur A."/>
            <person name="Khurana P."/>
            <person name="Khurana P."/>
            <person name="Khurana J.P."/>
            <person name="Tyagi A.K."/>
            <person name="Gaikwad K."/>
            <person name="Singh A."/>
            <person name="Dalal V."/>
            <person name="Srivastava S."/>
            <person name="Dixit A."/>
            <person name="Pal A.K."/>
            <person name="Ghazi I.A."/>
            <person name="Yadav M."/>
            <person name="Pandit A."/>
            <person name="Bhargava A."/>
            <person name="Sureshbabu K."/>
            <person name="Batra K."/>
            <person name="Sharma T.R."/>
            <person name="Mohapatra T."/>
            <person name="Singh N.K."/>
            <person name="Messing J."/>
            <person name="Nelson A.B."/>
            <person name="Fuks G."/>
            <person name="Kavchok S."/>
            <person name="Keizer G."/>
            <person name="Linton E."/>
            <person name="Llaca V."/>
            <person name="Song R."/>
            <person name="Tanyolac B."/>
            <person name="Young S."/>
            <person name="Ho-Il K."/>
            <person name="Hahn J.H."/>
            <person name="Sangsakoo G."/>
            <person name="Vanavichit A."/>
            <person name="de Mattos Luiz.A.T."/>
            <person name="Zimmer P.D."/>
            <person name="Malone G."/>
            <person name="Dellagostin O."/>
            <person name="de Oliveira A.C."/>
            <person name="Bevan M."/>
            <person name="Bancroft I."/>
            <person name="Minx P."/>
            <person name="Cordum H."/>
            <person name="Wilson R."/>
            <person name="Cheng Z."/>
            <person name="Jin W."/>
            <person name="Jiang J."/>
            <person name="Leong S.A."/>
            <person name="Iwama H."/>
            <person name="Gojobori T."/>
            <person name="Itoh T."/>
            <person name="Niimura Y."/>
            <person name="Fujii Y."/>
            <person name="Habara T."/>
            <person name="Sakai H."/>
            <person name="Sato Y."/>
            <person name="Wilson G."/>
            <person name="Kumar K."/>
            <person name="McCouch S."/>
            <person name="Juretic N."/>
            <person name="Hoen D."/>
            <person name="Wright S."/>
            <person name="Bruskiewich R."/>
            <person name="Bureau T."/>
            <person name="Miyao A."/>
            <person name="Hirochika H."/>
            <person name="Nishikawa T."/>
            <person name="Kadowaki K."/>
            <person name="Sugiura M."/>
            <person name="Burr B."/>
            <person name="Sasaki T."/>
        </authorList>
    </citation>
    <scope>NUCLEOTIDE SEQUENCE [LARGE SCALE GENOMIC DNA]</scope>
    <source>
        <strain evidence="2">cv. Nipponbare</strain>
    </source>
</reference>
<gene>
    <name evidence="1" type="ordered locus">Os05g0302916</name>
    <name evidence="1" type="ORF">OSNPB_050302916</name>
</gene>
<reference evidence="1 2" key="2">
    <citation type="journal article" date="2013" name="Plant Cell Physiol.">
        <title>Rice Annotation Project Database (RAP-DB): an integrative and interactive database for rice genomics.</title>
        <authorList>
            <person name="Sakai H."/>
            <person name="Lee S.S."/>
            <person name="Tanaka T."/>
            <person name="Numa H."/>
            <person name="Kim J."/>
            <person name="Kawahara Y."/>
            <person name="Wakimoto H."/>
            <person name="Yang C.C."/>
            <person name="Iwamoto M."/>
            <person name="Abe T."/>
            <person name="Yamada Y."/>
            <person name="Muto A."/>
            <person name="Inokuchi H."/>
            <person name="Ikemura T."/>
            <person name="Matsumoto T."/>
            <person name="Sasaki T."/>
            <person name="Itoh T."/>
        </authorList>
    </citation>
    <scope>NUCLEOTIDE SEQUENCE [LARGE SCALE GENOMIC DNA]</scope>
    <source>
        <strain evidence="2">cv. Nipponbare</strain>
    </source>
</reference>
<evidence type="ECO:0000313" key="1">
    <source>
        <dbReference type="EMBL" id="BAS93242.1"/>
    </source>
</evidence>
<dbReference type="Gramene" id="Os05t0302916-00">
    <property type="protein sequence ID" value="Os05t0302916-00"/>
    <property type="gene ID" value="Os05g0302916"/>
</dbReference>
<name>A0A0P0WKG2_ORYSJ</name>
<sequence>MSCFFPVPLSTALTERMPLASMSNLTSICGTPRGAGGIPSSRKLPRDLLSLTNSLSPWRTLISTLVWPSAAVEKTSDLEVGKVVFLGIILVITPPSVSKPRESGVTSRRTMSLTSPDNTPACCQNFATAPSATTSSGLTVTLGSFPVIFFTRSCTAGILVEPPTRITSSMSLNDNFASLRALSTGVLNLEDS</sequence>
<dbReference type="Proteomes" id="UP000059680">
    <property type="component" value="Chromosome 5"/>
</dbReference>
<accession>A0A0P0WKG2</accession>
<dbReference type="eggNOG" id="ENOG502SSDS">
    <property type="taxonomic scope" value="Eukaryota"/>
</dbReference>
<dbReference type="PaxDb" id="39947-A0A0P0WKG2"/>
<keyword evidence="2" id="KW-1185">Reference proteome</keyword>
<evidence type="ECO:0000313" key="2">
    <source>
        <dbReference type="Proteomes" id="UP000059680"/>
    </source>
</evidence>
<dbReference type="AlphaFoldDB" id="A0A0P0WKG2"/>